<reference evidence="4 5" key="1">
    <citation type="journal article" date="2013" name="PLoS Genet.">
        <title>Distinctive expansion of potential virulence genes in the genome of the oomycete fish pathogen Saprolegnia parasitica.</title>
        <authorList>
            <person name="Jiang R.H."/>
            <person name="de Bruijn I."/>
            <person name="Haas B.J."/>
            <person name="Belmonte R."/>
            <person name="Lobach L."/>
            <person name="Christie J."/>
            <person name="van den Ackerveken G."/>
            <person name="Bottin A."/>
            <person name="Bulone V."/>
            <person name="Diaz-Moreno S.M."/>
            <person name="Dumas B."/>
            <person name="Fan L."/>
            <person name="Gaulin E."/>
            <person name="Govers F."/>
            <person name="Grenville-Briggs L.J."/>
            <person name="Horner N.R."/>
            <person name="Levin J.Z."/>
            <person name="Mammella M."/>
            <person name="Meijer H.J."/>
            <person name="Morris P."/>
            <person name="Nusbaum C."/>
            <person name="Oome S."/>
            <person name="Phillips A.J."/>
            <person name="van Rooyen D."/>
            <person name="Rzeszutek E."/>
            <person name="Saraiva M."/>
            <person name="Secombes C.J."/>
            <person name="Seidl M.F."/>
            <person name="Snel B."/>
            <person name="Stassen J.H."/>
            <person name="Sykes S."/>
            <person name="Tripathy S."/>
            <person name="van den Berg H."/>
            <person name="Vega-Arreguin J.C."/>
            <person name="Wawra S."/>
            <person name="Young S.K."/>
            <person name="Zeng Q."/>
            <person name="Dieguez-Uribeondo J."/>
            <person name="Russ C."/>
            <person name="Tyler B.M."/>
            <person name="van West P."/>
        </authorList>
    </citation>
    <scope>NUCLEOTIDE SEQUENCE [LARGE SCALE GENOMIC DNA]</scope>
    <source>
        <strain evidence="4 5">CBS 223.65</strain>
    </source>
</reference>
<dbReference type="GO" id="GO:0005634">
    <property type="term" value="C:nucleus"/>
    <property type="evidence" value="ECO:0007669"/>
    <property type="project" value="TreeGrafter"/>
</dbReference>
<dbReference type="PANTHER" id="PTHR43948:SF10">
    <property type="entry name" value="MRJ, ISOFORM E"/>
    <property type="match status" value="1"/>
</dbReference>
<dbReference type="RefSeq" id="XP_012213218.1">
    <property type="nucleotide sequence ID" value="XM_012357828.1"/>
</dbReference>
<organism evidence="4 5">
    <name type="scientific">Saprolegnia parasitica (strain CBS 223.65)</name>
    <dbReference type="NCBI Taxonomy" id="695850"/>
    <lineage>
        <taxon>Eukaryota</taxon>
        <taxon>Sar</taxon>
        <taxon>Stramenopiles</taxon>
        <taxon>Oomycota</taxon>
        <taxon>Saprolegniomycetes</taxon>
        <taxon>Saprolegniales</taxon>
        <taxon>Saprolegniaceae</taxon>
        <taxon>Saprolegnia</taxon>
    </lineage>
</organism>
<dbReference type="Gene3D" id="1.10.287.110">
    <property type="entry name" value="DnaJ domain"/>
    <property type="match status" value="1"/>
</dbReference>
<dbReference type="OMA" id="PDKNQGE"/>
<dbReference type="Pfam" id="PF00226">
    <property type="entry name" value="DnaJ"/>
    <property type="match status" value="1"/>
</dbReference>
<dbReference type="PANTHER" id="PTHR43948">
    <property type="entry name" value="DNAJ HOMOLOG SUBFAMILY B"/>
    <property type="match status" value="1"/>
</dbReference>
<dbReference type="GO" id="GO:0005737">
    <property type="term" value="C:cytoplasm"/>
    <property type="evidence" value="ECO:0007669"/>
    <property type="project" value="TreeGrafter"/>
</dbReference>
<dbReference type="InterPro" id="IPR000938">
    <property type="entry name" value="CAP-Gly_domain"/>
</dbReference>
<dbReference type="SUPFAM" id="SSF46565">
    <property type="entry name" value="Chaperone J-domain"/>
    <property type="match status" value="1"/>
</dbReference>
<dbReference type="GO" id="GO:0044183">
    <property type="term" value="F:protein folding chaperone"/>
    <property type="evidence" value="ECO:0007669"/>
    <property type="project" value="TreeGrafter"/>
</dbReference>
<dbReference type="PRINTS" id="PR00625">
    <property type="entry name" value="JDOMAIN"/>
</dbReference>
<proteinExistence type="predicted"/>
<dbReference type="InterPro" id="IPR036869">
    <property type="entry name" value="J_dom_sf"/>
</dbReference>
<dbReference type="STRING" id="695850.A0A067BH46"/>
<dbReference type="InterPro" id="IPR001623">
    <property type="entry name" value="DnaJ_domain"/>
</dbReference>
<accession>A0A067BH46</accession>
<dbReference type="SMART" id="SM00271">
    <property type="entry name" value="DnaJ"/>
    <property type="match status" value="1"/>
</dbReference>
<dbReference type="SMART" id="SM01052">
    <property type="entry name" value="CAP_GLY"/>
    <property type="match status" value="1"/>
</dbReference>
<dbReference type="EMBL" id="KK584353">
    <property type="protein sequence ID" value="KDO16075.1"/>
    <property type="molecule type" value="Genomic_DNA"/>
</dbReference>
<evidence type="ECO:0008006" key="6">
    <source>
        <dbReference type="Google" id="ProtNLM"/>
    </source>
</evidence>
<dbReference type="PROSITE" id="PS50245">
    <property type="entry name" value="CAP_GLY_2"/>
    <property type="match status" value="1"/>
</dbReference>
<gene>
    <name evidence="4" type="ORF">SPRG_18393</name>
</gene>
<dbReference type="CDD" id="cd06257">
    <property type="entry name" value="DnaJ"/>
    <property type="match status" value="1"/>
</dbReference>
<feature type="compositionally biased region" description="Basic residues" evidence="1">
    <location>
        <begin position="173"/>
        <end position="189"/>
    </location>
</feature>
<evidence type="ECO:0000313" key="5">
    <source>
        <dbReference type="Proteomes" id="UP000030745"/>
    </source>
</evidence>
<feature type="compositionally biased region" description="Pro residues" evidence="1">
    <location>
        <begin position="208"/>
        <end position="217"/>
    </location>
</feature>
<dbReference type="GeneID" id="24139918"/>
<dbReference type="KEGG" id="spar:SPRG_18393"/>
<dbReference type="Gene3D" id="2.30.30.190">
    <property type="entry name" value="CAP Gly-rich-like domain"/>
    <property type="match status" value="1"/>
</dbReference>
<keyword evidence="5" id="KW-1185">Reference proteome</keyword>
<feature type="region of interest" description="Disordered" evidence="1">
    <location>
        <begin position="173"/>
        <end position="217"/>
    </location>
</feature>
<dbReference type="VEuPathDB" id="FungiDB:SPRG_18393"/>
<sequence length="295" mass="32382">MKLVEAYRTLGLETSASPDDVRQAYKKLALKFHPDKNQGEDTTAKFQAISAAYKRISDPKSNQDELHGDGGYGMDINVEEMFHMFDMMFGSMGRGKKGGRRRRQPEFNFEDMFFGGVDLNELDDEELEFMASMGMDGGMFDGMGDDFDDLGDLASFMQSMAFMDMKMPRARGSKKRGLRVGMPPRRKGAVRVARATSKVPTAPAAAPSMPPPAPEPCKPSSYPVLTLDERVLVFGKLQGHVAYVGPVHYAKGDLVGVVLDEPLGKNNGTLKGQTYFTCAPSHGLMVHPIDVVPLS</sequence>
<dbReference type="GO" id="GO:0051082">
    <property type="term" value="F:unfolded protein binding"/>
    <property type="evidence" value="ECO:0007669"/>
    <property type="project" value="TreeGrafter"/>
</dbReference>
<dbReference type="Pfam" id="PF01302">
    <property type="entry name" value="CAP_GLY"/>
    <property type="match status" value="1"/>
</dbReference>
<protein>
    <recommendedName>
        <fullName evidence="6">J domain-containing protein</fullName>
    </recommendedName>
</protein>
<dbReference type="Proteomes" id="UP000030745">
    <property type="component" value="Unassembled WGS sequence"/>
</dbReference>
<evidence type="ECO:0000313" key="4">
    <source>
        <dbReference type="EMBL" id="KDO16075.1"/>
    </source>
</evidence>
<name>A0A067BH46_SAPPC</name>
<feature type="domain" description="CAP-Gly" evidence="3">
    <location>
        <begin position="245"/>
        <end position="287"/>
    </location>
</feature>
<evidence type="ECO:0000259" key="3">
    <source>
        <dbReference type="PROSITE" id="PS50245"/>
    </source>
</evidence>
<dbReference type="InterPro" id="IPR036859">
    <property type="entry name" value="CAP-Gly_dom_sf"/>
</dbReference>
<feature type="domain" description="J" evidence="2">
    <location>
        <begin position="5"/>
        <end position="67"/>
    </location>
</feature>
<dbReference type="PROSITE" id="PS50076">
    <property type="entry name" value="DNAJ_2"/>
    <property type="match status" value="1"/>
</dbReference>
<dbReference type="OrthoDB" id="2130750at2759"/>
<evidence type="ECO:0000256" key="1">
    <source>
        <dbReference type="SAM" id="MobiDB-lite"/>
    </source>
</evidence>
<dbReference type="SUPFAM" id="SSF74924">
    <property type="entry name" value="Cap-Gly domain"/>
    <property type="match status" value="1"/>
</dbReference>
<dbReference type="AlphaFoldDB" id="A0A067BH46"/>
<dbReference type="GO" id="GO:0051087">
    <property type="term" value="F:protein-folding chaperone binding"/>
    <property type="evidence" value="ECO:0007669"/>
    <property type="project" value="TreeGrafter"/>
</dbReference>
<evidence type="ECO:0000259" key="2">
    <source>
        <dbReference type="PROSITE" id="PS50076"/>
    </source>
</evidence>